<comment type="similarity">
    <text evidence="1">Belongs to the P-Pant transferase superfamily. Gsp/Sfp/HetI/AcpT family.</text>
</comment>
<dbReference type="STRING" id="279113.CPter91_5281"/>
<dbReference type="RefSeq" id="WP_061945242.1">
    <property type="nucleotide sequence ID" value="NZ_CP013234.1"/>
</dbReference>
<protein>
    <submittedName>
        <fullName evidence="4">4'-phosphopantetheinyl transferase superfamily protein</fullName>
    </submittedName>
</protein>
<dbReference type="Gene3D" id="3.90.470.20">
    <property type="entry name" value="4'-phosphopantetheinyl transferase domain"/>
    <property type="match status" value="2"/>
</dbReference>
<dbReference type="InterPro" id="IPR037143">
    <property type="entry name" value="4-PPantetheinyl_Trfase_dom_sf"/>
</dbReference>
<dbReference type="InterPro" id="IPR008278">
    <property type="entry name" value="4-PPantetheinyl_Trfase_dom"/>
</dbReference>
<dbReference type="GO" id="GO:0019878">
    <property type="term" value="P:lysine biosynthetic process via aminoadipic acid"/>
    <property type="evidence" value="ECO:0007669"/>
    <property type="project" value="TreeGrafter"/>
</dbReference>
<dbReference type="GO" id="GO:0000287">
    <property type="term" value="F:magnesium ion binding"/>
    <property type="evidence" value="ECO:0007669"/>
    <property type="project" value="InterPro"/>
</dbReference>
<evidence type="ECO:0000259" key="3">
    <source>
        <dbReference type="Pfam" id="PF01648"/>
    </source>
</evidence>
<dbReference type="AlphaFoldDB" id="A0A127QC01"/>
<dbReference type="SUPFAM" id="SSF56214">
    <property type="entry name" value="4'-phosphopantetheinyl transferase"/>
    <property type="match status" value="2"/>
</dbReference>
<dbReference type="Pfam" id="PF01648">
    <property type="entry name" value="ACPS"/>
    <property type="match status" value="1"/>
</dbReference>
<dbReference type="InterPro" id="IPR050559">
    <property type="entry name" value="P-Pant_transferase_sf"/>
</dbReference>
<evidence type="ECO:0000313" key="5">
    <source>
        <dbReference type="Proteomes" id="UP000074561"/>
    </source>
</evidence>
<evidence type="ECO:0000313" key="4">
    <source>
        <dbReference type="EMBL" id="AMP07567.1"/>
    </source>
</evidence>
<dbReference type="OrthoDB" id="9808281at2"/>
<evidence type="ECO:0000256" key="2">
    <source>
        <dbReference type="ARBA" id="ARBA00022679"/>
    </source>
</evidence>
<dbReference type="PANTHER" id="PTHR12215:SF10">
    <property type="entry name" value="L-AMINOADIPATE-SEMIALDEHYDE DEHYDROGENASE-PHOSPHOPANTETHEINYL TRANSFERASE"/>
    <property type="match status" value="1"/>
</dbReference>
<dbReference type="KEGG" id="cpra:CPter91_5281"/>
<dbReference type="GO" id="GO:0005829">
    <property type="term" value="C:cytosol"/>
    <property type="evidence" value="ECO:0007669"/>
    <property type="project" value="TreeGrafter"/>
</dbReference>
<keyword evidence="2 4" id="KW-0808">Transferase</keyword>
<dbReference type="PATRIC" id="fig|279113.9.peg.5235"/>
<evidence type="ECO:0000256" key="1">
    <source>
        <dbReference type="ARBA" id="ARBA00010990"/>
    </source>
</evidence>
<dbReference type="PANTHER" id="PTHR12215">
    <property type="entry name" value="PHOSPHOPANTETHEINE TRANSFERASE"/>
    <property type="match status" value="1"/>
</dbReference>
<dbReference type="GO" id="GO:0008897">
    <property type="term" value="F:holo-[acyl-carrier-protein] synthase activity"/>
    <property type="evidence" value="ECO:0007669"/>
    <property type="project" value="InterPro"/>
</dbReference>
<organism evidence="4 5">
    <name type="scientific">Collimonas pratensis</name>
    <dbReference type="NCBI Taxonomy" id="279113"/>
    <lineage>
        <taxon>Bacteria</taxon>
        <taxon>Pseudomonadati</taxon>
        <taxon>Pseudomonadota</taxon>
        <taxon>Betaproteobacteria</taxon>
        <taxon>Burkholderiales</taxon>
        <taxon>Oxalobacteraceae</taxon>
        <taxon>Collimonas</taxon>
    </lineage>
</organism>
<name>A0A127QC01_9BURK</name>
<sequence>MASNSVSVWLLRLDRSSADRRAALVRFGALLDDAERRRALSYVDEHASIQYIFGRALLQMMLRHHLPANAYPIDAGRCQLSIAAAGKPALAAPFDRSGMQFNLSHSGLSVICAMASRRQLGVDIEARAREVDFDEIAARHFATGESAAIRSAAGQSKQERFFYYWTLKEAYLKAKGTGIAGGLHDVSFVPQRDGTILLRDTGDVGADDAWGFSVFDLFPDCQAALCWQRRSSCFSPGIELRIMDGRELGVIAGQSRPELAC</sequence>
<reference evidence="4 5" key="1">
    <citation type="submission" date="2015-11" db="EMBL/GenBank/DDBJ databases">
        <title>Exploring the genomic traits of fungus-feeding bacterial genus Collimonas.</title>
        <authorList>
            <person name="Song C."/>
            <person name="Schmidt R."/>
            <person name="de Jager V."/>
            <person name="Krzyzanowska D."/>
            <person name="Jongedijk E."/>
            <person name="Cankar K."/>
            <person name="Beekwilder J."/>
            <person name="van Veen A."/>
            <person name="de Boer W."/>
            <person name="van Veen J.A."/>
            <person name="Garbeva P."/>
        </authorList>
    </citation>
    <scope>NUCLEOTIDE SEQUENCE [LARGE SCALE GENOMIC DNA]</scope>
    <source>
        <strain evidence="4 5">Ter91</strain>
    </source>
</reference>
<gene>
    <name evidence="4" type="ORF">CPter91_5281</name>
</gene>
<feature type="domain" description="4'-phosphopantetheinyl transferase" evidence="3">
    <location>
        <begin position="120"/>
        <end position="203"/>
    </location>
</feature>
<accession>A0A127QC01</accession>
<dbReference type="Proteomes" id="UP000074561">
    <property type="component" value="Chromosome"/>
</dbReference>
<dbReference type="EMBL" id="CP013234">
    <property type="protein sequence ID" value="AMP07567.1"/>
    <property type="molecule type" value="Genomic_DNA"/>
</dbReference>
<proteinExistence type="inferred from homology"/>